<organism evidence="8 9">
    <name type="scientific">Algoriphagus antarcticus</name>
    <dbReference type="NCBI Taxonomy" id="238540"/>
    <lineage>
        <taxon>Bacteria</taxon>
        <taxon>Pseudomonadati</taxon>
        <taxon>Bacteroidota</taxon>
        <taxon>Cytophagia</taxon>
        <taxon>Cytophagales</taxon>
        <taxon>Cyclobacteriaceae</taxon>
        <taxon>Algoriphagus</taxon>
    </lineage>
</organism>
<dbReference type="InterPro" id="IPR033985">
    <property type="entry name" value="SusD-like_N"/>
</dbReference>
<evidence type="ECO:0000313" key="8">
    <source>
        <dbReference type="EMBL" id="REG82068.1"/>
    </source>
</evidence>
<dbReference type="Proteomes" id="UP000256405">
    <property type="component" value="Unassembled WGS sequence"/>
</dbReference>
<dbReference type="PROSITE" id="PS51257">
    <property type="entry name" value="PROKAR_LIPOPROTEIN"/>
    <property type="match status" value="1"/>
</dbReference>
<keyword evidence="3" id="KW-0732">Signal</keyword>
<dbReference type="InterPro" id="IPR011990">
    <property type="entry name" value="TPR-like_helical_dom_sf"/>
</dbReference>
<dbReference type="InterPro" id="IPR012944">
    <property type="entry name" value="SusD_RagB_dom"/>
</dbReference>
<accession>A0A3E0DHB9</accession>
<evidence type="ECO:0000259" key="7">
    <source>
        <dbReference type="Pfam" id="PF14322"/>
    </source>
</evidence>
<dbReference type="OrthoDB" id="691907at2"/>
<dbReference type="AlphaFoldDB" id="A0A3E0DHB9"/>
<dbReference type="RefSeq" id="WP_086542610.1">
    <property type="nucleotide sequence ID" value="NZ_MSSW01000050.1"/>
</dbReference>
<comment type="subcellular location">
    <subcellularLocation>
        <location evidence="1">Cell outer membrane</location>
    </subcellularLocation>
</comment>
<evidence type="ECO:0000256" key="1">
    <source>
        <dbReference type="ARBA" id="ARBA00004442"/>
    </source>
</evidence>
<evidence type="ECO:0000256" key="3">
    <source>
        <dbReference type="ARBA" id="ARBA00022729"/>
    </source>
</evidence>
<sequence length="501" mass="56097">MKNLHKIIISLGLVIGLGACADLEEKPIGVFAPETFFQTPKDVETAVLGAYGVIASENLFGRQFICALQFRGDMITIGNRATSAERIQMNDFNMDSDNGMIRRFWPQWFQAINAANSAEAGGISLDLPDNEINYLIAEARFVRAFSYFHLVRVFGDLPYINFPVTDPTSLKTISKTSEAEIYQGIIADLEFAKQWLPNKQKNDVRTRPSAGTAASYLASVYLTLGDYQKAYTEAKFVIDNKDLFGYALEANFENNFNANIADNLKETIFAFDFLGQISGSNGQNDDSLVPMLAVLNLTGGYGVSVPTQAVYDTWDARDYRKKVSFVDTLVVNGVKRPYKDFSTPRPHVGKWVKLPGNANAIGRYSDHNIADFRYAEVLMIAAEASAEINGPNAEAAGYLNQIRARARNWAGTQVDFPADVMPSMSKPEFIDLIIEDRRLEFAFEWKRWYDIKRRNLGEKVFLGPNSLEPQPTFDPSRDYLMPIPDSELRINPNLAPNNPGY</sequence>
<evidence type="ECO:0000256" key="5">
    <source>
        <dbReference type="ARBA" id="ARBA00023237"/>
    </source>
</evidence>
<gene>
    <name evidence="8" type="ORF">C8N25_12357</name>
</gene>
<dbReference type="EMBL" id="QUNF01000023">
    <property type="protein sequence ID" value="REG82068.1"/>
    <property type="molecule type" value="Genomic_DNA"/>
</dbReference>
<evidence type="ECO:0000256" key="4">
    <source>
        <dbReference type="ARBA" id="ARBA00023136"/>
    </source>
</evidence>
<comment type="caution">
    <text evidence="8">The sequence shown here is derived from an EMBL/GenBank/DDBJ whole genome shotgun (WGS) entry which is preliminary data.</text>
</comment>
<evidence type="ECO:0000313" key="9">
    <source>
        <dbReference type="Proteomes" id="UP000256405"/>
    </source>
</evidence>
<comment type="similarity">
    <text evidence="2">Belongs to the SusD family.</text>
</comment>
<feature type="domain" description="SusD-like N-terminal" evidence="7">
    <location>
        <begin position="66"/>
        <end position="222"/>
    </location>
</feature>
<feature type="domain" description="RagB/SusD" evidence="6">
    <location>
        <begin position="335"/>
        <end position="501"/>
    </location>
</feature>
<proteinExistence type="inferred from homology"/>
<name>A0A3E0DHB9_9BACT</name>
<keyword evidence="4" id="KW-0472">Membrane</keyword>
<dbReference type="CDD" id="cd08977">
    <property type="entry name" value="SusD"/>
    <property type="match status" value="1"/>
</dbReference>
<dbReference type="Gene3D" id="1.25.40.390">
    <property type="match status" value="1"/>
</dbReference>
<dbReference type="Pfam" id="PF07980">
    <property type="entry name" value="SusD_RagB"/>
    <property type="match status" value="1"/>
</dbReference>
<evidence type="ECO:0000259" key="6">
    <source>
        <dbReference type="Pfam" id="PF07980"/>
    </source>
</evidence>
<evidence type="ECO:0000256" key="2">
    <source>
        <dbReference type="ARBA" id="ARBA00006275"/>
    </source>
</evidence>
<dbReference type="Pfam" id="PF14322">
    <property type="entry name" value="SusD-like_3"/>
    <property type="match status" value="1"/>
</dbReference>
<keyword evidence="5" id="KW-0998">Cell outer membrane</keyword>
<dbReference type="GO" id="GO:0009279">
    <property type="term" value="C:cell outer membrane"/>
    <property type="evidence" value="ECO:0007669"/>
    <property type="project" value="UniProtKB-SubCell"/>
</dbReference>
<protein>
    <submittedName>
        <fullName evidence="8">Putative outer membrane starch-binding protein</fullName>
    </submittedName>
</protein>
<dbReference type="SUPFAM" id="SSF48452">
    <property type="entry name" value="TPR-like"/>
    <property type="match status" value="1"/>
</dbReference>
<keyword evidence="9" id="KW-1185">Reference proteome</keyword>
<reference evidence="8 9" key="1">
    <citation type="submission" date="2018-08" db="EMBL/GenBank/DDBJ databases">
        <title>Genomic Encyclopedia of Archaeal and Bacterial Type Strains, Phase II (KMG-II): from individual species to whole genera.</title>
        <authorList>
            <person name="Goeker M."/>
        </authorList>
    </citation>
    <scope>NUCLEOTIDE SEQUENCE [LARGE SCALE GENOMIC DNA]</scope>
    <source>
        <strain evidence="8 9">DSM 15986</strain>
    </source>
</reference>